<sequence length="372" mass="44020">MILTLYHILLHFIRDRRYLQNLEGYEDSGIVSIKNLREIPLINIVIPAWNEGEEFKQCLSSIDMLTYPKLKVVINVGGSKETINIANGFKKNSNFQIIYQKRGEGKLKAINDCLSSISKGIVCIIDADLLLTDEILLKMIYPIINNHENIVIAPIVPHSSILNKSIVKYAYINRNAKFKFEFKRYMFGFSSNSCILYKVIEVIGKFSEKKMLDDGQTIALDLSSKGFKTYQLIEPKIQAYTYPIKISEYSRQNIRWIENKLFLSIRSKKYQFIKFIVLVFISFYLFIFPFFLFFNIFLFIVGLFIIYSMYLKKIRKIVFFSILDKNNFLRFKFNFYLKLLFYIYLDAIIDIIVLFEILFYRKAYKRRKNLLS</sequence>
<dbReference type="Pfam" id="PF00535">
    <property type="entry name" value="Glycos_transf_2"/>
    <property type="match status" value="1"/>
</dbReference>
<feature type="transmembrane region" description="Helical" evidence="1">
    <location>
        <begin position="275"/>
        <end position="307"/>
    </location>
</feature>
<dbReference type="CDD" id="cd00761">
    <property type="entry name" value="Glyco_tranf_GTA_type"/>
    <property type="match status" value="1"/>
</dbReference>
<name>A0A0F9LGZ7_9ZZZZ</name>
<evidence type="ECO:0000256" key="1">
    <source>
        <dbReference type="SAM" id="Phobius"/>
    </source>
</evidence>
<dbReference type="InterPro" id="IPR029044">
    <property type="entry name" value="Nucleotide-diphossugar_trans"/>
</dbReference>
<accession>A0A0F9LGZ7</accession>
<feature type="transmembrane region" description="Helical" evidence="1">
    <location>
        <begin position="339"/>
        <end position="360"/>
    </location>
</feature>
<dbReference type="SUPFAM" id="SSF53448">
    <property type="entry name" value="Nucleotide-diphospho-sugar transferases"/>
    <property type="match status" value="1"/>
</dbReference>
<gene>
    <name evidence="3" type="ORF">LCGC14_1279340</name>
</gene>
<dbReference type="PANTHER" id="PTHR43630:SF2">
    <property type="entry name" value="GLYCOSYLTRANSFERASE"/>
    <property type="match status" value="1"/>
</dbReference>
<proteinExistence type="predicted"/>
<reference evidence="3" key="1">
    <citation type="journal article" date="2015" name="Nature">
        <title>Complex archaea that bridge the gap between prokaryotes and eukaryotes.</title>
        <authorList>
            <person name="Spang A."/>
            <person name="Saw J.H."/>
            <person name="Jorgensen S.L."/>
            <person name="Zaremba-Niedzwiedzka K."/>
            <person name="Martijn J."/>
            <person name="Lind A.E."/>
            <person name="van Eijk R."/>
            <person name="Schleper C."/>
            <person name="Guy L."/>
            <person name="Ettema T.J."/>
        </authorList>
    </citation>
    <scope>NUCLEOTIDE SEQUENCE</scope>
</reference>
<keyword evidence="1" id="KW-0812">Transmembrane</keyword>
<keyword evidence="1" id="KW-0472">Membrane</keyword>
<protein>
    <recommendedName>
        <fullName evidence="2">Glycosyltransferase 2-like domain-containing protein</fullName>
    </recommendedName>
</protein>
<organism evidence="3">
    <name type="scientific">marine sediment metagenome</name>
    <dbReference type="NCBI Taxonomy" id="412755"/>
    <lineage>
        <taxon>unclassified sequences</taxon>
        <taxon>metagenomes</taxon>
        <taxon>ecological metagenomes</taxon>
    </lineage>
</organism>
<dbReference type="InterPro" id="IPR001173">
    <property type="entry name" value="Glyco_trans_2-like"/>
</dbReference>
<comment type="caution">
    <text evidence="3">The sequence shown here is derived from an EMBL/GenBank/DDBJ whole genome shotgun (WGS) entry which is preliminary data.</text>
</comment>
<keyword evidence="1" id="KW-1133">Transmembrane helix</keyword>
<dbReference type="AlphaFoldDB" id="A0A0F9LGZ7"/>
<evidence type="ECO:0000313" key="3">
    <source>
        <dbReference type="EMBL" id="KKM86401.1"/>
    </source>
</evidence>
<dbReference type="EMBL" id="LAZR01007263">
    <property type="protein sequence ID" value="KKM86401.1"/>
    <property type="molecule type" value="Genomic_DNA"/>
</dbReference>
<dbReference type="PANTHER" id="PTHR43630">
    <property type="entry name" value="POLY-BETA-1,6-N-ACETYL-D-GLUCOSAMINE SYNTHASE"/>
    <property type="match status" value="1"/>
</dbReference>
<feature type="domain" description="Glycosyltransferase 2-like" evidence="2">
    <location>
        <begin position="44"/>
        <end position="172"/>
    </location>
</feature>
<dbReference type="Gene3D" id="3.90.550.10">
    <property type="entry name" value="Spore Coat Polysaccharide Biosynthesis Protein SpsA, Chain A"/>
    <property type="match status" value="1"/>
</dbReference>
<evidence type="ECO:0000259" key="2">
    <source>
        <dbReference type="Pfam" id="PF00535"/>
    </source>
</evidence>